<feature type="signal peptide" evidence="3">
    <location>
        <begin position="1"/>
        <end position="24"/>
    </location>
</feature>
<dbReference type="Pfam" id="PF01520">
    <property type="entry name" value="Amidase_3"/>
    <property type="match status" value="1"/>
</dbReference>
<feature type="chain" id="PRO_5012012261" evidence="3">
    <location>
        <begin position="25"/>
        <end position="641"/>
    </location>
</feature>
<evidence type="ECO:0000256" key="1">
    <source>
        <dbReference type="ARBA" id="ARBA00022801"/>
    </source>
</evidence>
<evidence type="ECO:0000256" key="2">
    <source>
        <dbReference type="SAM" id="MobiDB-lite"/>
    </source>
</evidence>
<sequence length="641" mass="69937">MKINWLVSGTTTLAVLMLSSPAHGAKLSSWRFNANQNQLEFQTDGAVQPQAQLIFNPTRLVIDLPGTTFGRPQLTEPISGGAIRSLRVGQFNPQTARIVVEMQEGYTLDPAQVRFIGMTPSKWTVQLPPPKTEASTVSPNSPTRNILSVVRPTSNNAPLPRIAASTSNAATKIESFRVTGDGFFMRTSGPKPKIKVNRSRDRKEINVDILDAALGNSVQREISVNKHDVNRIQFNQVEGKSPALRMTLQVDKDSPDWRAATSGSNGLIVLPNRLGSSLSRNSSSNNSNRDNSSDTSQSNSFPVPPIPTASSKVATIQSVELATTGTQLLIRGNQNLQANGGWDRKTGLYRITVNNAKLAPKVRGPRLNSTSPVLRVRLQQIEDDKVAIFVQPASRVQIGELNQLSPKLLSLGLRPTRTVLPPTNSRGLPPINRPIPRPTTRRPIMTIPRRTSPGIPPSRVPNGRISVIIDPGHGGKDPGAIGIGGLKEKDVILPISIRVAQILQQNGVQAILTRNSDFFVSLKGRVDMAERRNADLFVSIHANSVGLSRPDVSGLEVYYYSSGYNLARSVRSGILNSVSVRDRGVRRARFYVLRKTSMPAILVETGYVTGREDAAKLASPQYREQMAQGIANGILSYVRRR</sequence>
<feature type="region of interest" description="Disordered" evidence="2">
    <location>
        <begin position="268"/>
        <end position="307"/>
    </location>
</feature>
<dbReference type="GO" id="GO:0030288">
    <property type="term" value="C:outer membrane-bounded periplasmic space"/>
    <property type="evidence" value="ECO:0007669"/>
    <property type="project" value="TreeGrafter"/>
</dbReference>
<dbReference type="OrthoDB" id="9806267at2"/>
<evidence type="ECO:0000313" key="6">
    <source>
        <dbReference type="Proteomes" id="UP000218418"/>
    </source>
</evidence>
<feature type="compositionally biased region" description="Low complexity" evidence="2">
    <location>
        <begin position="441"/>
        <end position="453"/>
    </location>
</feature>
<accession>A0A1Z4LUE4</accession>
<gene>
    <name evidence="5" type="ORF">NIES267_43680</name>
</gene>
<dbReference type="SUPFAM" id="SSF53187">
    <property type="entry name" value="Zn-dependent exopeptidases"/>
    <property type="match status" value="1"/>
</dbReference>
<feature type="domain" description="MurNAc-LAA" evidence="4">
    <location>
        <begin position="526"/>
        <end position="635"/>
    </location>
</feature>
<dbReference type="Proteomes" id="UP000218418">
    <property type="component" value="Chromosome"/>
</dbReference>
<name>A0A1Z4LUE4_9CYAN</name>
<dbReference type="Gene3D" id="2.60.40.3500">
    <property type="match status" value="1"/>
</dbReference>
<keyword evidence="6" id="KW-1185">Reference proteome</keyword>
<dbReference type="Gene3D" id="3.40.630.40">
    <property type="entry name" value="Zn-dependent exopeptidases"/>
    <property type="match status" value="1"/>
</dbReference>
<organism evidence="5 6">
    <name type="scientific">Calothrix parasitica NIES-267</name>
    <dbReference type="NCBI Taxonomy" id="1973488"/>
    <lineage>
        <taxon>Bacteria</taxon>
        <taxon>Bacillati</taxon>
        <taxon>Cyanobacteriota</taxon>
        <taxon>Cyanophyceae</taxon>
        <taxon>Nostocales</taxon>
        <taxon>Calotrichaceae</taxon>
        <taxon>Calothrix</taxon>
    </lineage>
</organism>
<dbReference type="PANTHER" id="PTHR30404">
    <property type="entry name" value="N-ACETYLMURAMOYL-L-ALANINE AMIDASE"/>
    <property type="match status" value="1"/>
</dbReference>
<dbReference type="InterPro" id="IPR002508">
    <property type="entry name" value="MurNAc-LAA_cat"/>
</dbReference>
<keyword evidence="1" id="KW-0378">Hydrolase</keyword>
<dbReference type="InterPro" id="IPR050695">
    <property type="entry name" value="N-acetylmuramoyl_amidase_3"/>
</dbReference>
<dbReference type="CDD" id="cd02696">
    <property type="entry name" value="MurNAc-LAA"/>
    <property type="match status" value="1"/>
</dbReference>
<dbReference type="PANTHER" id="PTHR30404:SF0">
    <property type="entry name" value="N-ACETYLMURAMOYL-L-ALANINE AMIDASE AMIC"/>
    <property type="match status" value="1"/>
</dbReference>
<proteinExistence type="predicted"/>
<protein>
    <submittedName>
        <fullName evidence="5">N-acetylmuramoyl-L-alanine amidase</fullName>
    </submittedName>
</protein>
<dbReference type="GO" id="GO:0009253">
    <property type="term" value="P:peptidoglycan catabolic process"/>
    <property type="evidence" value="ECO:0007669"/>
    <property type="project" value="InterPro"/>
</dbReference>
<feature type="compositionally biased region" description="Low complexity" evidence="2">
    <location>
        <begin position="276"/>
        <end position="300"/>
    </location>
</feature>
<dbReference type="GO" id="GO:0008745">
    <property type="term" value="F:N-acetylmuramoyl-L-alanine amidase activity"/>
    <property type="evidence" value="ECO:0007669"/>
    <property type="project" value="InterPro"/>
</dbReference>
<dbReference type="SMART" id="SM00646">
    <property type="entry name" value="Ami_3"/>
    <property type="match status" value="1"/>
</dbReference>
<feature type="region of interest" description="Disordered" evidence="2">
    <location>
        <begin position="420"/>
        <end position="462"/>
    </location>
</feature>
<dbReference type="InterPro" id="IPR021731">
    <property type="entry name" value="AMIN_dom"/>
</dbReference>
<keyword evidence="3" id="KW-0732">Signal</keyword>
<evidence type="ECO:0000313" key="5">
    <source>
        <dbReference type="EMBL" id="BAY84870.1"/>
    </source>
</evidence>
<evidence type="ECO:0000259" key="4">
    <source>
        <dbReference type="SMART" id="SM00646"/>
    </source>
</evidence>
<reference evidence="5 6" key="1">
    <citation type="submission" date="2017-06" db="EMBL/GenBank/DDBJ databases">
        <title>Genome sequencing of cyanobaciteial culture collection at National Institute for Environmental Studies (NIES).</title>
        <authorList>
            <person name="Hirose Y."/>
            <person name="Shimura Y."/>
            <person name="Fujisawa T."/>
            <person name="Nakamura Y."/>
            <person name="Kawachi M."/>
        </authorList>
    </citation>
    <scope>NUCLEOTIDE SEQUENCE [LARGE SCALE GENOMIC DNA]</scope>
    <source>
        <strain evidence="5 6">NIES-267</strain>
    </source>
</reference>
<dbReference type="Pfam" id="PF11741">
    <property type="entry name" value="AMIN"/>
    <property type="match status" value="1"/>
</dbReference>
<evidence type="ECO:0000256" key="3">
    <source>
        <dbReference type="SAM" id="SignalP"/>
    </source>
</evidence>
<dbReference type="EMBL" id="AP018227">
    <property type="protein sequence ID" value="BAY84870.1"/>
    <property type="molecule type" value="Genomic_DNA"/>
</dbReference>
<dbReference type="AlphaFoldDB" id="A0A1Z4LUE4"/>